<dbReference type="OrthoDB" id="1163183at2"/>
<dbReference type="KEGG" id="ada:A5CPEGH6_05820"/>
<dbReference type="Pfam" id="PF13505">
    <property type="entry name" value="OMP_b-brl"/>
    <property type="match status" value="1"/>
</dbReference>
<dbReference type="SUPFAM" id="SSF56925">
    <property type="entry name" value="OMPA-like"/>
    <property type="match status" value="1"/>
</dbReference>
<dbReference type="GeneID" id="98672556"/>
<accession>A0A4Y1WZK0</accession>
<dbReference type="EMBL" id="AP019736">
    <property type="protein sequence ID" value="BBL05944.1"/>
    <property type="molecule type" value="Genomic_DNA"/>
</dbReference>
<dbReference type="Gene3D" id="2.40.160.20">
    <property type="match status" value="1"/>
</dbReference>
<dbReference type="InterPro" id="IPR011250">
    <property type="entry name" value="OMP/PagP_B-barrel"/>
</dbReference>
<keyword evidence="1 2" id="KW-0732">Signal</keyword>
<evidence type="ECO:0000313" key="4">
    <source>
        <dbReference type="EMBL" id="BBL05944.1"/>
    </source>
</evidence>
<dbReference type="AlphaFoldDB" id="A0A4Y1WZK0"/>
<name>A0A4Y1WZK0_9BACT</name>
<gene>
    <name evidence="4" type="ORF">A5CPEGH6_05820</name>
</gene>
<evidence type="ECO:0000256" key="2">
    <source>
        <dbReference type="SAM" id="SignalP"/>
    </source>
</evidence>
<evidence type="ECO:0000259" key="3">
    <source>
        <dbReference type="Pfam" id="PF13505"/>
    </source>
</evidence>
<feature type="chain" id="PRO_5021221635" description="Outer membrane protein beta-barrel domain-containing protein" evidence="2">
    <location>
        <begin position="21"/>
        <end position="155"/>
    </location>
</feature>
<dbReference type="InterPro" id="IPR027385">
    <property type="entry name" value="Beta-barrel_OMP"/>
</dbReference>
<feature type="signal peptide" evidence="2">
    <location>
        <begin position="1"/>
        <end position="20"/>
    </location>
</feature>
<dbReference type="Proteomes" id="UP000319374">
    <property type="component" value="Chromosome"/>
</dbReference>
<proteinExistence type="predicted"/>
<organism evidence="4 5">
    <name type="scientific">Alistipes dispar</name>
    <dbReference type="NCBI Taxonomy" id="2585119"/>
    <lineage>
        <taxon>Bacteria</taxon>
        <taxon>Pseudomonadati</taxon>
        <taxon>Bacteroidota</taxon>
        <taxon>Bacteroidia</taxon>
        <taxon>Bacteroidales</taxon>
        <taxon>Rikenellaceae</taxon>
        <taxon>Alistipes</taxon>
    </lineage>
</organism>
<feature type="domain" description="Outer membrane protein beta-barrel" evidence="3">
    <location>
        <begin position="8"/>
        <end position="155"/>
    </location>
</feature>
<evidence type="ECO:0000256" key="1">
    <source>
        <dbReference type="ARBA" id="ARBA00022729"/>
    </source>
</evidence>
<keyword evidence="5" id="KW-1185">Reference proteome</keyword>
<sequence>MKKIILLTIAALCAFTAVSAQDKGNWGVGPQIGIYTNTGADGAIFGIGATGRYSFTDTWRIQPSLTALCKSGCSVDIAADVQYLFEVASSWDVYPQAGLSANDIGGWSCGINLGAGTDFNVARNWDLSAGFKWMIQTAKWHKNPIIINIGATYRF</sequence>
<protein>
    <recommendedName>
        <fullName evidence="3">Outer membrane protein beta-barrel domain-containing protein</fullName>
    </recommendedName>
</protein>
<reference evidence="5" key="1">
    <citation type="submission" date="2019-06" db="EMBL/GenBank/DDBJ databases">
        <title>Alistipes onderdonkii subsp. vulgaris subsp. nov., Alistipes dispar sp. nov. and Alistipes communis sp. nov., isolated from human faeces, and creation of Alistipes onderdonkii subsp. onderdonkii subsp. nov.</title>
        <authorList>
            <person name="Sakamoto M."/>
            <person name="Ikeyama N."/>
            <person name="Ogata Y."/>
            <person name="Suda W."/>
            <person name="Iino T."/>
            <person name="Hattori M."/>
            <person name="Ohkuma M."/>
        </authorList>
    </citation>
    <scope>NUCLEOTIDE SEQUENCE [LARGE SCALE GENOMIC DNA]</scope>
    <source>
        <strain evidence="5">5CPEGH6</strain>
    </source>
</reference>
<dbReference type="RefSeq" id="WP_141427807.1">
    <property type="nucleotide sequence ID" value="NZ_AP019736.1"/>
</dbReference>
<evidence type="ECO:0000313" key="5">
    <source>
        <dbReference type="Proteomes" id="UP000319374"/>
    </source>
</evidence>